<dbReference type="CTD" id="66057881"/>
<reference evidence="3" key="3">
    <citation type="submission" date="2019-12" db="UniProtKB">
        <authorList>
            <consortium name="WormBaseParasite"/>
        </authorList>
    </citation>
    <scope>IDENTIFICATION</scope>
</reference>
<sequence length="74" mass="8517">MVGQGKTIICLVGFKAMNRPINKQCDMNSLSVLIEYFASVMCKLSSRNVQLKRLEKWTDPFSYGNSRNFYIFGK</sequence>
<dbReference type="KEGG" id="bmy:BM_BM1349"/>
<protein>
    <submittedName>
        <fullName evidence="3">Bm1349</fullName>
    </submittedName>
</protein>
<name>A0A4E9FP33_BRUMA</name>
<reference evidence="1" key="2">
    <citation type="submission" date="2019-04" db="EMBL/GenBank/DDBJ databases">
        <authorList>
            <person name="Howe K."/>
            <person name="Paulini M."/>
            <person name="Williams G."/>
        </authorList>
    </citation>
    <scope>NUCLEOTIDE SEQUENCE [LARGE SCALE GENOMIC DNA]</scope>
    <source>
        <strain evidence="1">FR3</strain>
    </source>
</reference>
<evidence type="ECO:0000313" key="1">
    <source>
        <dbReference type="EMBL" id="VIO98226.1"/>
    </source>
</evidence>
<keyword evidence="2" id="KW-1185">Reference proteome</keyword>
<dbReference type="Proteomes" id="UP000006672">
    <property type="component" value="Unassembled WGS sequence"/>
</dbReference>
<dbReference type="WBParaSite" id="Bm1349b.1">
    <property type="protein sequence ID" value="Bm1349b.1"/>
    <property type="gene ID" value="WBGene00221610"/>
</dbReference>
<dbReference type="GeneID" id="66057881"/>
<evidence type="ECO:0000313" key="3">
    <source>
        <dbReference type="WBParaSite" id="Bm1349b.1"/>
    </source>
</evidence>
<dbReference type="RefSeq" id="XP_042937624.1">
    <property type="nucleotide sequence ID" value="XM_043081690.1"/>
</dbReference>
<organism evidence="1">
    <name type="scientific">Brugia malayi</name>
    <name type="common">Filarial nematode worm</name>
    <dbReference type="NCBI Taxonomy" id="6279"/>
    <lineage>
        <taxon>Eukaryota</taxon>
        <taxon>Metazoa</taxon>
        <taxon>Ecdysozoa</taxon>
        <taxon>Nematoda</taxon>
        <taxon>Chromadorea</taxon>
        <taxon>Rhabditida</taxon>
        <taxon>Spirurina</taxon>
        <taxon>Spiruromorpha</taxon>
        <taxon>Filarioidea</taxon>
        <taxon>Onchocercidae</taxon>
        <taxon>Brugia</taxon>
    </lineage>
</organism>
<proteinExistence type="predicted"/>
<accession>A0A4E9FP33</accession>
<dbReference type="AlphaFoldDB" id="A0A4E9FP33"/>
<gene>
    <name evidence="1 3" type="primary">Bm1349</name>
    <name evidence="1" type="ORF">BM_BM1349</name>
</gene>
<accession>A0A5S6PA40</accession>
<reference evidence="2" key="1">
    <citation type="journal article" date="2007" name="Science">
        <title>Draft genome of the filarial nematode parasite Brugia malayi.</title>
        <authorList>
            <person name="Ghedin E."/>
            <person name="Wang S."/>
            <person name="Spiro D."/>
            <person name="Caler E."/>
            <person name="Zhao Q."/>
            <person name="Crabtree J."/>
            <person name="Allen J.E."/>
            <person name="Delcher A.L."/>
            <person name="Guiliano D.B."/>
            <person name="Miranda-Saavedra D."/>
            <person name="Angiuoli S.V."/>
            <person name="Creasy T."/>
            <person name="Amedeo P."/>
            <person name="Haas B."/>
            <person name="El-Sayed N.M."/>
            <person name="Wortman J.R."/>
            <person name="Feldblyum T."/>
            <person name="Tallon L."/>
            <person name="Schatz M."/>
            <person name="Shumway M."/>
            <person name="Koo H."/>
            <person name="Salzberg S.L."/>
            <person name="Schobel S."/>
            <person name="Pertea M."/>
            <person name="Pop M."/>
            <person name="White O."/>
            <person name="Barton G.J."/>
            <person name="Carlow C.K."/>
            <person name="Crawford M.J."/>
            <person name="Daub J."/>
            <person name="Dimmic M.W."/>
            <person name="Estes C.F."/>
            <person name="Foster J.M."/>
            <person name="Ganatra M."/>
            <person name="Gregory W.F."/>
            <person name="Johnson N.M."/>
            <person name="Jin J."/>
            <person name="Komuniecki R."/>
            <person name="Korf I."/>
            <person name="Kumar S."/>
            <person name="Laney S."/>
            <person name="Li B.W."/>
            <person name="Li W."/>
            <person name="Lindblom T.H."/>
            <person name="Lustigman S."/>
            <person name="Ma D."/>
            <person name="Maina C.V."/>
            <person name="Martin D.M."/>
            <person name="McCarter J.P."/>
            <person name="McReynolds L."/>
            <person name="Mitreva M."/>
            <person name="Nutman T.B."/>
            <person name="Parkinson J."/>
            <person name="Peregrin-Alvarez J.M."/>
            <person name="Poole C."/>
            <person name="Ren Q."/>
            <person name="Saunders L."/>
            <person name="Sluder A.E."/>
            <person name="Smith K."/>
            <person name="Stanke M."/>
            <person name="Unnasch T.R."/>
            <person name="Ware J."/>
            <person name="Wei A.D."/>
            <person name="Weil G."/>
            <person name="Williams D.J."/>
            <person name="Zhang Y."/>
            <person name="Williams S.A."/>
            <person name="Fraser-Liggett C."/>
            <person name="Slatko B."/>
            <person name="Blaxter M.L."/>
            <person name="Scott A.L."/>
        </authorList>
    </citation>
    <scope>NUCLEOTIDE SEQUENCE</scope>
    <source>
        <strain evidence="2">FR3</strain>
    </source>
</reference>
<dbReference type="EMBL" id="CAAKNF010000195">
    <property type="protein sequence ID" value="VIO98226.1"/>
    <property type="molecule type" value="Genomic_DNA"/>
</dbReference>
<evidence type="ECO:0000313" key="2">
    <source>
        <dbReference type="Proteomes" id="UP000006672"/>
    </source>
</evidence>